<keyword evidence="1" id="KW-0812">Transmembrane</keyword>
<proteinExistence type="predicted"/>
<dbReference type="Proteomes" id="UP000215509">
    <property type="component" value="Unassembled WGS sequence"/>
</dbReference>
<evidence type="ECO:0000313" key="3">
    <source>
        <dbReference type="Proteomes" id="UP000215509"/>
    </source>
</evidence>
<gene>
    <name evidence="2" type="ORF">CF651_03350</name>
</gene>
<keyword evidence="1" id="KW-0472">Membrane</keyword>
<evidence type="ECO:0000313" key="2">
    <source>
        <dbReference type="EMBL" id="OXM88138.1"/>
    </source>
</evidence>
<accession>A0A229UXI3</accession>
<dbReference type="OrthoDB" id="2691647at2"/>
<feature type="transmembrane region" description="Helical" evidence="1">
    <location>
        <begin position="12"/>
        <end position="36"/>
    </location>
</feature>
<dbReference type="AlphaFoldDB" id="A0A229UXI3"/>
<dbReference type="RefSeq" id="WP_094013385.1">
    <property type="nucleotide sequence ID" value="NZ_NMQW01000002.1"/>
</dbReference>
<keyword evidence="3" id="KW-1185">Reference proteome</keyword>
<comment type="caution">
    <text evidence="2">The sequence shown here is derived from an EMBL/GenBank/DDBJ whole genome shotgun (WGS) entry which is preliminary data.</text>
</comment>
<dbReference type="InterPro" id="IPR025321">
    <property type="entry name" value="DUF4227"/>
</dbReference>
<evidence type="ECO:0000256" key="1">
    <source>
        <dbReference type="SAM" id="Phobius"/>
    </source>
</evidence>
<reference evidence="2 3" key="1">
    <citation type="submission" date="2017-07" db="EMBL/GenBank/DDBJ databases">
        <title>Genome sequencing and assembly of Paenibacillus rigui.</title>
        <authorList>
            <person name="Mayilraj S."/>
        </authorList>
    </citation>
    <scope>NUCLEOTIDE SEQUENCE [LARGE SCALE GENOMIC DNA]</scope>
    <source>
        <strain evidence="2 3">JCM 16352</strain>
    </source>
</reference>
<protein>
    <recommendedName>
        <fullName evidence="4">DUF4227 domain-containing protein</fullName>
    </recommendedName>
</protein>
<sequence length="77" mass="9249">MIFHVRKWIERMKFMLVFVLFTYALYHMLVLLTGWIEPAPRYKEPTGKAVKVFQNHVSLTDEGPMGERLKLFYWLGE</sequence>
<keyword evidence="1" id="KW-1133">Transmembrane helix</keyword>
<evidence type="ECO:0008006" key="4">
    <source>
        <dbReference type="Google" id="ProtNLM"/>
    </source>
</evidence>
<dbReference type="EMBL" id="NMQW01000002">
    <property type="protein sequence ID" value="OXM88138.1"/>
    <property type="molecule type" value="Genomic_DNA"/>
</dbReference>
<organism evidence="2 3">
    <name type="scientific">Paenibacillus rigui</name>
    <dbReference type="NCBI Taxonomy" id="554312"/>
    <lineage>
        <taxon>Bacteria</taxon>
        <taxon>Bacillati</taxon>
        <taxon>Bacillota</taxon>
        <taxon>Bacilli</taxon>
        <taxon>Bacillales</taxon>
        <taxon>Paenibacillaceae</taxon>
        <taxon>Paenibacillus</taxon>
    </lineage>
</organism>
<name>A0A229UXI3_9BACL</name>
<dbReference type="Pfam" id="PF14004">
    <property type="entry name" value="DUF4227"/>
    <property type="match status" value="1"/>
</dbReference>